<evidence type="ECO:0000313" key="8">
    <source>
        <dbReference type="EMBL" id="RKP20518.1"/>
    </source>
</evidence>
<evidence type="ECO:0000256" key="5">
    <source>
        <dbReference type="SAM" id="Coils"/>
    </source>
</evidence>
<evidence type="ECO:0000256" key="4">
    <source>
        <dbReference type="PROSITE-ProRule" id="PRU00176"/>
    </source>
</evidence>
<feature type="compositionally biased region" description="Polar residues" evidence="6">
    <location>
        <begin position="1"/>
        <end position="10"/>
    </location>
</feature>
<organism evidence="8 9">
    <name type="scientific">Rozella allomycis (strain CSF55)</name>
    <dbReference type="NCBI Taxonomy" id="988480"/>
    <lineage>
        <taxon>Eukaryota</taxon>
        <taxon>Fungi</taxon>
        <taxon>Fungi incertae sedis</taxon>
        <taxon>Cryptomycota</taxon>
        <taxon>Cryptomycota incertae sedis</taxon>
        <taxon>Rozella</taxon>
    </lineage>
</organism>
<evidence type="ECO:0000256" key="1">
    <source>
        <dbReference type="ARBA" id="ARBA00004604"/>
    </source>
</evidence>
<dbReference type="CDD" id="cd12307">
    <property type="entry name" value="RRM_NIFK_like"/>
    <property type="match status" value="1"/>
</dbReference>
<feature type="domain" description="RRM" evidence="7">
    <location>
        <begin position="115"/>
        <end position="193"/>
    </location>
</feature>
<protein>
    <submittedName>
        <fullName evidence="8">RNA-binding domain-containing protein</fullName>
    </submittedName>
</protein>
<keyword evidence="2 4" id="KW-0694">RNA-binding</keyword>
<name>A0A4P9YLX9_ROZAC</name>
<dbReference type="EMBL" id="ML005052">
    <property type="protein sequence ID" value="RKP20518.1"/>
    <property type="molecule type" value="Genomic_DNA"/>
</dbReference>
<dbReference type="Pfam" id="PF00076">
    <property type="entry name" value="RRM_1"/>
    <property type="match status" value="1"/>
</dbReference>
<dbReference type="PROSITE" id="PS50102">
    <property type="entry name" value="RRM"/>
    <property type="match status" value="1"/>
</dbReference>
<dbReference type="Proteomes" id="UP000281549">
    <property type="component" value="Unassembled WGS sequence"/>
</dbReference>
<evidence type="ECO:0000313" key="9">
    <source>
        <dbReference type="Proteomes" id="UP000281549"/>
    </source>
</evidence>
<reference evidence="9" key="1">
    <citation type="journal article" date="2018" name="Nat. Microbiol.">
        <title>Leveraging single-cell genomics to expand the fungal tree of life.</title>
        <authorList>
            <person name="Ahrendt S.R."/>
            <person name="Quandt C.A."/>
            <person name="Ciobanu D."/>
            <person name="Clum A."/>
            <person name="Salamov A."/>
            <person name="Andreopoulos B."/>
            <person name="Cheng J.F."/>
            <person name="Woyke T."/>
            <person name="Pelin A."/>
            <person name="Henrissat B."/>
            <person name="Reynolds N.K."/>
            <person name="Benny G.L."/>
            <person name="Smith M.E."/>
            <person name="James T.Y."/>
            <person name="Grigoriev I.V."/>
        </authorList>
    </citation>
    <scope>NUCLEOTIDE SEQUENCE [LARGE SCALE GENOMIC DNA]</scope>
    <source>
        <strain evidence="9">CSF55</strain>
    </source>
</reference>
<feature type="compositionally biased region" description="Basic and acidic residues" evidence="6">
    <location>
        <begin position="38"/>
        <end position="50"/>
    </location>
</feature>
<dbReference type="InterPro" id="IPR012677">
    <property type="entry name" value="Nucleotide-bd_a/b_plait_sf"/>
</dbReference>
<dbReference type="PANTHER" id="PTHR46754">
    <property type="entry name" value="MKI67 FHA DOMAIN-INTERACTING NUCLEOLAR PHOSPHOPROTEIN"/>
    <property type="match status" value="1"/>
</dbReference>
<dbReference type="SMART" id="SM00360">
    <property type="entry name" value="RRM"/>
    <property type="match status" value="1"/>
</dbReference>
<keyword evidence="5" id="KW-0175">Coiled coil</keyword>
<dbReference type="AlphaFoldDB" id="A0A4P9YLX9"/>
<dbReference type="SUPFAM" id="SSF54928">
    <property type="entry name" value="RNA-binding domain, RBD"/>
    <property type="match status" value="1"/>
</dbReference>
<evidence type="ECO:0000256" key="6">
    <source>
        <dbReference type="SAM" id="MobiDB-lite"/>
    </source>
</evidence>
<proteinExistence type="predicted"/>
<dbReference type="InterPro" id="IPR000504">
    <property type="entry name" value="RRM_dom"/>
</dbReference>
<feature type="coiled-coil region" evidence="5">
    <location>
        <begin position="227"/>
        <end position="254"/>
    </location>
</feature>
<comment type="subcellular location">
    <subcellularLocation>
        <location evidence="1">Nucleus</location>
        <location evidence="1">Nucleolus</location>
    </subcellularLocation>
</comment>
<dbReference type="GO" id="GO:0005730">
    <property type="term" value="C:nucleolus"/>
    <property type="evidence" value="ECO:0007669"/>
    <property type="project" value="UniProtKB-SubCell"/>
</dbReference>
<sequence>MAIKKSTNLPKNKIPLSRQHQPDPSFIPLSLKASKKKANQEKPVEEKTENASDYNSDAGEKIAQEFGYASSATGYDSSDDEVVSVADSLPEIRKQISQKIKEKINEQESNSEESGVIYLGRIPHGFYEAQMQSYFSQFGEILNLRLSRNKKTGKSKHYGFIEFESKEVAEIVAETMNNYLMFGHVLHCKLIPKEKVHPELFVGANEVFRPLNYRKRARSEHNRVRTKEEEEKRIEKLRKKKSMKMEKLKELQIEV</sequence>
<evidence type="ECO:0000259" key="7">
    <source>
        <dbReference type="PROSITE" id="PS50102"/>
    </source>
</evidence>
<dbReference type="Gene3D" id="3.30.70.330">
    <property type="match status" value="1"/>
</dbReference>
<feature type="region of interest" description="Disordered" evidence="6">
    <location>
        <begin position="1"/>
        <end position="58"/>
    </location>
</feature>
<evidence type="ECO:0000256" key="2">
    <source>
        <dbReference type="ARBA" id="ARBA00022884"/>
    </source>
</evidence>
<evidence type="ECO:0000256" key="3">
    <source>
        <dbReference type="ARBA" id="ARBA00023242"/>
    </source>
</evidence>
<dbReference type="GO" id="GO:0003723">
    <property type="term" value="F:RNA binding"/>
    <property type="evidence" value="ECO:0007669"/>
    <property type="project" value="UniProtKB-UniRule"/>
</dbReference>
<dbReference type="InterPro" id="IPR035979">
    <property type="entry name" value="RBD_domain_sf"/>
</dbReference>
<accession>A0A4P9YLX9</accession>
<gene>
    <name evidence="8" type="ORF">ROZALSC1DRAFT_27994</name>
</gene>
<keyword evidence="3" id="KW-0539">Nucleus</keyword>